<evidence type="ECO:0000313" key="2">
    <source>
        <dbReference type="EMBL" id="KIL65457.1"/>
    </source>
</evidence>
<evidence type="ECO:0000256" key="1">
    <source>
        <dbReference type="SAM" id="MobiDB-lite"/>
    </source>
</evidence>
<dbReference type="EMBL" id="KN818242">
    <property type="protein sequence ID" value="KIL65457.1"/>
    <property type="molecule type" value="Genomic_DNA"/>
</dbReference>
<proteinExistence type="predicted"/>
<feature type="region of interest" description="Disordered" evidence="1">
    <location>
        <begin position="1"/>
        <end position="22"/>
    </location>
</feature>
<feature type="region of interest" description="Disordered" evidence="1">
    <location>
        <begin position="89"/>
        <end position="108"/>
    </location>
</feature>
<name>A0A0C2WUJ3_AMAMK</name>
<dbReference type="AlphaFoldDB" id="A0A0C2WUJ3"/>
<feature type="region of interest" description="Disordered" evidence="1">
    <location>
        <begin position="35"/>
        <end position="59"/>
    </location>
</feature>
<gene>
    <name evidence="2" type="ORF">M378DRAFT_10832</name>
</gene>
<dbReference type="HOGENOM" id="CLU_2196256_0_0_1"/>
<dbReference type="InParanoid" id="A0A0C2WUJ3"/>
<reference evidence="2 3" key="1">
    <citation type="submission" date="2014-04" db="EMBL/GenBank/DDBJ databases">
        <title>Evolutionary Origins and Diversification of the Mycorrhizal Mutualists.</title>
        <authorList>
            <consortium name="DOE Joint Genome Institute"/>
            <consortium name="Mycorrhizal Genomics Consortium"/>
            <person name="Kohler A."/>
            <person name="Kuo A."/>
            <person name="Nagy L.G."/>
            <person name="Floudas D."/>
            <person name="Copeland A."/>
            <person name="Barry K.W."/>
            <person name="Cichocki N."/>
            <person name="Veneault-Fourrey C."/>
            <person name="LaButti K."/>
            <person name="Lindquist E.A."/>
            <person name="Lipzen A."/>
            <person name="Lundell T."/>
            <person name="Morin E."/>
            <person name="Murat C."/>
            <person name="Riley R."/>
            <person name="Ohm R."/>
            <person name="Sun H."/>
            <person name="Tunlid A."/>
            <person name="Henrissat B."/>
            <person name="Grigoriev I.V."/>
            <person name="Hibbett D.S."/>
            <person name="Martin F."/>
        </authorList>
    </citation>
    <scope>NUCLEOTIDE SEQUENCE [LARGE SCALE GENOMIC DNA]</scope>
    <source>
        <strain evidence="2 3">Koide BX008</strain>
    </source>
</reference>
<accession>A0A0C2WUJ3</accession>
<evidence type="ECO:0000313" key="3">
    <source>
        <dbReference type="Proteomes" id="UP000054549"/>
    </source>
</evidence>
<feature type="compositionally biased region" description="Basic and acidic residues" evidence="1">
    <location>
        <begin position="1"/>
        <end position="10"/>
    </location>
</feature>
<sequence>MENLTKKEDPATPTSTKVKARFGTLPELKAAFQEEEAQRLEQERLNAEKEAQKTAETAARNARIATDTILRTIDSSLSAYKRKDLLDCSDKEVDDGTQTSQVLTLNPP</sequence>
<protein>
    <submittedName>
        <fullName evidence="2">Uncharacterized protein</fullName>
    </submittedName>
</protein>
<feature type="compositionally biased region" description="Basic and acidic residues" evidence="1">
    <location>
        <begin position="36"/>
        <end position="53"/>
    </location>
</feature>
<keyword evidence="3" id="KW-1185">Reference proteome</keyword>
<organism evidence="2 3">
    <name type="scientific">Amanita muscaria (strain Koide BX008)</name>
    <dbReference type="NCBI Taxonomy" id="946122"/>
    <lineage>
        <taxon>Eukaryota</taxon>
        <taxon>Fungi</taxon>
        <taxon>Dikarya</taxon>
        <taxon>Basidiomycota</taxon>
        <taxon>Agaricomycotina</taxon>
        <taxon>Agaricomycetes</taxon>
        <taxon>Agaricomycetidae</taxon>
        <taxon>Agaricales</taxon>
        <taxon>Pluteineae</taxon>
        <taxon>Amanitaceae</taxon>
        <taxon>Amanita</taxon>
    </lineage>
</organism>
<dbReference type="Proteomes" id="UP000054549">
    <property type="component" value="Unassembled WGS sequence"/>
</dbReference>
<feature type="compositionally biased region" description="Polar residues" evidence="1">
    <location>
        <begin position="96"/>
        <end position="108"/>
    </location>
</feature>